<dbReference type="Gene3D" id="3.30.70.1230">
    <property type="entry name" value="Nucleotide cyclase"/>
    <property type="match status" value="1"/>
</dbReference>
<dbReference type="Pfam" id="PF13191">
    <property type="entry name" value="AAA_16"/>
    <property type="match status" value="1"/>
</dbReference>
<dbReference type="InterPro" id="IPR001054">
    <property type="entry name" value="A/G_cyclase"/>
</dbReference>
<dbReference type="CDD" id="cd07302">
    <property type="entry name" value="CHD"/>
    <property type="match status" value="1"/>
</dbReference>
<evidence type="ECO:0000256" key="1">
    <source>
        <dbReference type="ARBA" id="ARBA00022741"/>
    </source>
</evidence>
<keyword evidence="2" id="KW-0067">ATP-binding</keyword>
<dbReference type="AlphaFoldDB" id="A0A074M866"/>
<dbReference type="Gene3D" id="3.40.50.300">
    <property type="entry name" value="P-loop containing nucleotide triphosphate hydrolases"/>
    <property type="match status" value="1"/>
</dbReference>
<evidence type="ECO:0000256" key="2">
    <source>
        <dbReference type="ARBA" id="ARBA00022840"/>
    </source>
</evidence>
<dbReference type="SMART" id="SM00044">
    <property type="entry name" value="CYCc"/>
    <property type="match status" value="1"/>
</dbReference>
<protein>
    <recommendedName>
        <fullName evidence="3">Guanylate cyclase domain-containing protein</fullName>
    </recommendedName>
</protein>
<dbReference type="SUPFAM" id="SSF52540">
    <property type="entry name" value="P-loop containing nucleoside triphosphate hydrolases"/>
    <property type="match status" value="1"/>
</dbReference>
<feature type="domain" description="Guanylate cyclase" evidence="3">
    <location>
        <begin position="42"/>
        <end position="169"/>
    </location>
</feature>
<dbReference type="InterPro" id="IPR029787">
    <property type="entry name" value="Nucleotide_cyclase"/>
</dbReference>
<dbReference type="EMBL" id="JMIW01000002">
    <property type="protein sequence ID" value="KEO90981.1"/>
    <property type="molecule type" value="Genomic_DNA"/>
</dbReference>
<proteinExistence type="predicted"/>
<dbReference type="GO" id="GO:0005524">
    <property type="term" value="F:ATP binding"/>
    <property type="evidence" value="ECO:0007669"/>
    <property type="project" value="UniProtKB-KW"/>
</dbReference>
<accession>A0A074M866</accession>
<comment type="caution">
    <text evidence="4">The sequence shown here is derived from an EMBL/GenBank/DDBJ whole genome shotgun (WGS) entry which is preliminary data.</text>
</comment>
<dbReference type="GO" id="GO:0005737">
    <property type="term" value="C:cytoplasm"/>
    <property type="evidence" value="ECO:0007669"/>
    <property type="project" value="TreeGrafter"/>
</dbReference>
<dbReference type="Pfam" id="PF00211">
    <property type="entry name" value="Guanylate_cyc"/>
    <property type="match status" value="1"/>
</dbReference>
<dbReference type="eggNOG" id="COG3899">
    <property type="taxonomic scope" value="Bacteria"/>
</dbReference>
<dbReference type="SUPFAM" id="SSF55073">
    <property type="entry name" value="Nucleotide cyclase"/>
    <property type="match status" value="1"/>
</dbReference>
<reference evidence="4 5" key="1">
    <citation type="submission" date="2014-04" db="EMBL/GenBank/DDBJ databases">
        <title>A comprehensive comparison of genomes of Erythrobacter spp. strains.</title>
        <authorList>
            <person name="Zheng Q."/>
        </authorList>
    </citation>
    <scope>NUCLEOTIDE SEQUENCE [LARGE SCALE GENOMIC DNA]</scope>
    <source>
        <strain evidence="4 5">DSM 6997</strain>
    </source>
</reference>
<dbReference type="InterPro" id="IPR041664">
    <property type="entry name" value="AAA_16"/>
</dbReference>
<dbReference type="GO" id="GO:0004016">
    <property type="term" value="F:adenylate cyclase activity"/>
    <property type="evidence" value="ECO:0007669"/>
    <property type="project" value="UniProtKB-ARBA"/>
</dbReference>
<dbReference type="eggNOG" id="COG2114">
    <property type="taxonomic scope" value="Bacteria"/>
</dbReference>
<dbReference type="PANTHER" id="PTHR16305:SF28">
    <property type="entry name" value="GUANYLATE CYCLASE DOMAIN-CONTAINING PROTEIN"/>
    <property type="match status" value="1"/>
</dbReference>
<evidence type="ECO:0000313" key="5">
    <source>
        <dbReference type="Proteomes" id="UP000027647"/>
    </source>
</evidence>
<keyword evidence="1" id="KW-0547">Nucleotide-binding</keyword>
<dbReference type="GO" id="GO:0035556">
    <property type="term" value="P:intracellular signal transduction"/>
    <property type="evidence" value="ECO:0007669"/>
    <property type="project" value="InterPro"/>
</dbReference>
<dbReference type="PROSITE" id="PS50125">
    <property type="entry name" value="GUANYLATE_CYCLASE_2"/>
    <property type="match status" value="1"/>
</dbReference>
<dbReference type="InterPro" id="IPR027417">
    <property type="entry name" value="P-loop_NTPase"/>
</dbReference>
<dbReference type="PANTHER" id="PTHR16305">
    <property type="entry name" value="TESTICULAR SOLUBLE ADENYLYL CYCLASE"/>
    <property type="match status" value="1"/>
</dbReference>
<keyword evidence="5" id="KW-1185">Reference proteome</keyword>
<sequence length="733" mass="79768">MGCEQCDSESLKGHKFCSNCGTKLAAASAQNSKPETERRQITVLFYDLVGSTQLSTSVEPEDFRDAIANFHNVASAAVRPFDAFVGAHVGDGGIIYFGYPVAREDAAECAILSGLALTEAVSQITLPNGEKAQARVGIATGTSIVGRIEEGDTGNSAVGKVTSLAARLQSYAKPGQCVIAERTRRLVGGLFKLEDLGIIEAKGFTDDVHAFGVVSRQETDRFRALRGSGPELIGRKEQTNALRQKWEAVLGGENQTCLVVGEAGVGKSRLIADFVNSIDHTNIAFIPCFCAPHSRQAALRPFISRFRNVAGATDHKTAPCIKALDERLAPRTSELDRHLIRRLIGIECDTPAQAQAMTSVQLRKATIEALINQIDLLSNDQPALVLIEDMHWADPSSRDLVEKTLARTDLGRVFVIMTGRPEVDETWTKASSVDRIELPPFTPSESQALINQVLGAQASPSMVKAISERAGGIALFVEELTKAVLDSDAHVPGDVANGFELQSTFSLPETLQDSLLARLDQLGEAKRIAQIASVVGREFTQSDLARVAPDLTPLIERGCAILHKSGMTTALSGETSAYQFRHVLIQEIAYSTLVRGERREYNARLLEALEKDANAQSSIDAERWAHYAKEADQPARAIHYWLLAGQDSLRMFAMNEAEARLRRGIDLINQVGDPRERARLELELLLTLGKVLLAQVGHANPETGKVFARAKILAEERGDRAKLLSRVDKSLQP</sequence>
<evidence type="ECO:0000259" key="3">
    <source>
        <dbReference type="PROSITE" id="PS50125"/>
    </source>
</evidence>
<name>A0A074M866_ERYLO</name>
<dbReference type="GO" id="GO:0009190">
    <property type="term" value="P:cyclic nucleotide biosynthetic process"/>
    <property type="evidence" value="ECO:0007669"/>
    <property type="project" value="InterPro"/>
</dbReference>
<dbReference type="Proteomes" id="UP000027647">
    <property type="component" value="Unassembled WGS sequence"/>
</dbReference>
<gene>
    <name evidence="4" type="ORF">EH31_08080</name>
</gene>
<evidence type="ECO:0000313" key="4">
    <source>
        <dbReference type="EMBL" id="KEO90981.1"/>
    </source>
</evidence>
<organism evidence="4 5">
    <name type="scientific">Erythrobacter longus</name>
    <dbReference type="NCBI Taxonomy" id="1044"/>
    <lineage>
        <taxon>Bacteria</taxon>
        <taxon>Pseudomonadati</taxon>
        <taxon>Pseudomonadota</taxon>
        <taxon>Alphaproteobacteria</taxon>
        <taxon>Sphingomonadales</taxon>
        <taxon>Erythrobacteraceae</taxon>
        <taxon>Erythrobacter/Porphyrobacter group</taxon>
        <taxon>Erythrobacter</taxon>
    </lineage>
</organism>
<dbReference type="STRING" id="1044.EH31_08080"/>